<evidence type="ECO:0008006" key="3">
    <source>
        <dbReference type="Google" id="ProtNLM"/>
    </source>
</evidence>
<name>A0A562RJ80_9BURK</name>
<dbReference type="Proteomes" id="UP000318431">
    <property type="component" value="Unassembled WGS sequence"/>
</dbReference>
<evidence type="ECO:0000313" key="2">
    <source>
        <dbReference type="Proteomes" id="UP000318431"/>
    </source>
</evidence>
<reference evidence="1 2" key="1">
    <citation type="journal article" date="2015" name="Stand. Genomic Sci.">
        <title>Genomic Encyclopedia of Bacterial and Archaeal Type Strains, Phase III: the genomes of soil and plant-associated and newly described type strains.</title>
        <authorList>
            <person name="Whitman W.B."/>
            <person name="Woyke T."/>
            <person name="Klenk H.P."/>
            <person name="Zhou Y."/>
            <person name="Lilburn T.G."/>
            <person name="Beck B.J."/>
            <person name="De Vos P."/>
            <person name="Vandamme P."/>
            <person name="Eisen J.A."/>
            <person name="Garrity G."/>
            <person name="Hugenholtz P."/>
            <person name="Kyrpides N.C."/>
        </authorList>
    </citation>
    <scope>NUCLEOTIDE SEQUENCE [LARGE SCALE GENOMIC DNA]</scope>
    <source>
        <strain evidence="1 2">CGMCC 1.10822</strain>
    </source>
</reference>
<dbReference type="AlphaFoldDB" id="A0A562RJ80"/>
<gene>
    <name evidence="1" type="ORF">IP91_00195</name>
</gene>
<keyword evidence="2" id="KW-1185">Reference proteome</keyword>
<protein>
    <recommendedName>
        <fullName evidence="3">TniQ family protein</fullName>
    </recommendedName>
</protein>
<comment type="caution">
    <text evidence="1">The sequence shown here is derived from an EMBL/GenBank/DDBJ whole genome shotgun (WGS) entry which is preliminary data.</text>
</comment>
<sequence length="455" mass="53184">MREITDFLGHTSSRLNEDLCPLPHESILSSLWRFAWRNALSGSRLLQYCKQRPTFSTSSFPSFDQISLVQFESATNWKLEIAERTCRLADATWWEGNFRYCPLCLEHGYHSYWHQSLYIETCPIDGARLLTTCEHCGMRLPQYGICRSLLDRPYVCAHCYNPISGVWPTVESRLSIQCCADKFSQALSGLYDWWIESGSVRRALLNHLPSSDRKDVSHYTFPYRSFMRQWVLDHNEAANPFPVTARRTPRLIILRWAVRLNVEPGWQVKLAQRVSWDGRYRTRMLGIYRATLRRLERLIYARRAFTDEDYRRYLVATGSESQSFPNAADLPLLALCAMRRNLERYLSLNPSRPPNSLRDPSSTEISAFWHRARVCWRIAFIGMYVDMYWSLVSTRAEVFRFLNPPSFNPCAMRQFEEESEDPKFAYFKGSIAFPEIDGMAFNAMIHRSQCNLVTL</sequence>
<dbReference type="EMBL" id="VLLB01000001">
    <property type="protein sequence ID" value="TWI69129.1"/>
    <property type="molecule type" value="Genomic_DNA"/>
</dbReference>
<evidence type="ECO:0000313" key="1">
    <source>
        <dbReference type="EMBL" id="TWI69129.1"/>
    </source>
</evidence>
<accession>A0A562RJ80</accession>
<organism evidence="1 2">
    <name type="scientific">Pseudoduganella lurida</name>
    <dbReference type="NCBI Taxonomy" id="1036180"/>
    <lineage>
        <taxon>Bacteria</taxon>
        <taxon>Pseudomonadati</taxon>
        <taxon>Pseudomonadota</taxon>
        <taxon>Betaproteobacteria</taxon>
        <taxon>Burkholderiales</taxon>
        <taxon>Oxalobacteraceae</taxon>
        <taxon>Telluria group</taxon>
        <taxon>Pseudoduganella</taxon>
    </lineage>
</organism>
<proteinExistence type="predicted"/>